<sequence length="275" mass="28288">MYRRTSIDFLSSTQFHASMRKLMRLLAAALLTVGASAGAVLVTAAPAHADACYTWSGVLAQGSSGEAVRQLQIRVSGYPGAGAVLGLDGQYGPATKAAVARFQAAYGLTADGVAGSATFAKLYALQDDDCTPVNFSYAELNNCNSTWAGGNVSAATAKANALVTMWKLQALRHALGDQPIRVTSGFRSVSCNNAVGGASSSRHLYGDAADLGAGSHSLCTLAQAARNHGFAGILGPGYPDHNDHTHVDGRPSRFWSAPNCGVASLTGGLDPLGDN</sequence>
<name>A0A9Q9IV69_9ACTN</name>
<dbReference type="Pfam" id="PF08291">
    <property type="entry name" value="Peptidase_M15_3"/>
    <property type="match status" value="1"/>
</dbReference>
<organism evidence="4 5">
    <name type="scientific">Dactylosporangium aurantiacum</name>
    <dbReference type="NCBI Taxonomy" id="35754"/>
    <lineage>
        <taxon>Bacteria</taxon>
        <taxon>Bacillati</taxon>
        <taxon>Actinomycetota</taxon>
        <taxon>Actinomycetes</taxon>
        <taxon>Micromonosporales</taxon>
        <taxon>Micromonosporaceae</taxon>
        <taxon>Dactylosporangium</taxon>
    </lineage>
</organism>
<protein>
    <submittedName>
        <fullName evidence="4">Peptidoglycan-binding protein</fullName>
    </submittedName>
</protein>
<dbReference type="Pfam" id="PF01471">
    <property type="entry name" value="PG_binding_1"/>
    <property type="match status" value="1"/>
</dbReference>
<keyword evidence="1" id="KW-0732">Signal</keyword>
<dbReference type="KEGG" id="daur:Daura_14655"/>
<feature type="signal peptide" evidence="1">
    <location>
        <begin position="1"/>
        <end position="49"/>
    </location>
</feature>
<evidence type="ECO:0000313" key="5">
    <source>
        <dbReference type="Proteomes" id="UP001058003"/>
    </source>
</evidence>
<dbReference type="EMBL" id="CP073767">
    <property type="protein sequence ID" value="UWZ59548.1"/>
    <property type="molecule type" value="Genomic_DNA"/>
</dbReference>
<dbReference type="InterPro" id="IPR009045">
    <property type="entry name" value="Zn_M74/Hedgehog-like"/>
</dbReference>
<dbReference type="Gene3D" id="1.10.101.10">
    <property type="entry name" value="PGBD-like superfamily/PGBD"/>
    <property type="match status" value="1"/>
</dbReference>
<dbReference type="Proteomes" id="UP001058003">
    <property type="component" value="Chromosome"/>
</dbReference>
<dbReference type="InterPro" id="IPR036366">
    <property type="entry name" value="PGBDSf"/>
</dbReference>
<dbReference type="SUPFAM" id="SSF47090">
    <property type="entry name" value="PGBD-like"/>
    <property type="match status" value="1"/>
</dbReference>
<feature type="domain" description="Peptidoglycan binding-like" evidence="2">
    <location>
        <begin position="64"/>
        <end position="122"/>
    </location>
</feature>
<evidence type="ECO:0000259" key="3">
    <source>
        <dbReference type="Pfam" id="PF08291"/>
    </source>
</evidence>
<proteinExistence type="predicted"/>
<keyword evidence="5" id="KW-1185">Reference proteome</keyword>
<dbReference type="InterPro" id="IPR013230">
    <property type="entry name" value="Peptidase_M15A_C"/>
</dbReference>
<accession>A0A9Q9IV69</accession>
<dbReference type="Gene3D" id="3.30.1380.10">
    <property type="match status" value="1"/>
</dbReference>
<evidence type="ECO:0000259" key="2">
    <source>
        <dbReference type="Pfam" id="PF01471"/>
    </source>
</evidence>
<dbReference type="InterPro" id="IPR002477">
    <property type="entry name" value="Peptidoglycan-bd-like"/>
</dbReference>
<dbReference type="InterPro" id="IPR036365">
    <property type="entry name" value="PGBD-like_sf"/>
</dbReference>
<evidence type="ECO:0000313" key="4">
    <source>
        <dbReference type="EMBL" id="UWZ59548.1"/>
    </source>
</evidence>
<dbReference type="AlphaFoldDB" id="A0A9Q9IV69"/>
<reference evidence="4" key="1">
    <citation type="submission" date="2021-04" db="EMBL/GenBank/DDBJ databases">
        <title>Dactylosporangium aurantiacum NRRL B-8018 full assembly.</title>
        <authorList>
            <person name="Hartkoorn R.C."/>
            <person name="Beaudoing E."/>
            <person name="Hot D."/>
        </authorList>
    </citation>
    <scope>NUCLEOTIDE SEQUENCE</scope>
    <source>
        <strain evidence="4">NRRL B-8018</strain>
    </source>
</reference>
<feature type="domain" description="Peptidase M15A C-terminal" evidence="3">
    <location>
        <begin position="134"/>
        <end position="248"/>
    </location>
</feature>
<gene>
    <name evidence="4" type="ORF">Daura_14655</name>
</gene>
<dbReference type="SUPFAM" id="SSF55166">
    <property type="entry name" value="Hedgehog/DD-peptidase"/>
    <property type="match status" value="1"/>
</dbReference>
<evidence type="ECO:0000256" key="1">
    <source>
        <dbReference type="SAM" id="SignalP"/>
    </source>
</evidence>
<feature type="chain" id="PRO_5040464194" evidence="1">
    <location>
        <begin position="50"/>
        <end position="275"/>
    </location>
</feature>